<evidence type="ECO:0000313" key="2">
    <source>
        <dbReference type="Proteomes" id="UP000316621"/>
    </source>
</evidence>
<reference evidence="1 2" key="1">
    <citation type="journal article" date="2018" name="Science">
        <title>The opium poppy genome and morphinan production.</title>
        <authorList>
            <person name="Guo L."/>
            <person name="Winzer T."/>
            <person name="Yang X."/>
            <person name="Li Y."/>
            <person name="Ning Z."/>
            <person name="He Z."/>
            <person name="Teodor R."/>
            <person name="Lu Y."/>
            <person name="Bowser T.A."/>
            <person name="Graham I.A."/>
            <person name="Ye K."/>
        </authorList>
    </citation>
    <scope>NUCLEOTIDE SEQUENCE [LARGE SCALE GENOMIC DNA]</scope>
    <source>
        <strain evidence="2">cv. HN1</strain>
        <tissue evidence="1">Leaves</tissue>
    </source>
</reference>
<protein>
    <submittedName>
        <fullName evidence="1">Uncharacterized protein</fullName>
    </submittedName>
</protein>
<keyword evidence="2" id="KW-1185">Reference proteome</keyword>
<accession>A0A4Y7JA64</accession>
<dbReference type="Gramene" id="RZC56942">
    <property type="protein sequence ID" value="RZC56942"/>
    <property type="gene ID" value="C5167_015798"/>
</dbReference>
<dbReference type="STRING" id="3469.A0A4Y7JA64"/>
<organism evidence="1 2">
    <name type="scientific">Papaver somniferum</name>
    <name type="common">Opium poppy</name>
    <dbReference type="NCBI Taxonomy" id="3469"/>
    <lineage>
        <taxon>Eukaryota</taxon>
        <taxon>Viridiplantae</taxon>
        <taxon>Streptophyta</taxon>
        <taxon>Embryophyta</taxon>
        <taxon>Tracheophyta</taxon>
        <taxon>Spermatophyta</taxon>
        <taxon>Magnoliopsida</taxon>
        <taxon>Ranunculales</taxon>
        <taxon>Papaveraceae</taxon>
        <taxon>Papaveroideae</taxon>
        <taxon>Papaver</taxon>
    </lineage>
</organism>
<sequence>MNEITNLNQANHCSWSLQGVIAVRIDKVRFYIGNFKCFYETQWRPSSYSFLMEVVTGEESSDRRRMLWKVSAHESLDLLGKLQESEVPGQPLVDQHTTSTVPLQSISSASLGFDPLQSPHYKVVCVWRNDMVSHHMEIYSSGTDSWWISECPLPAPKIMFYSSGFKCCVFAEDIHDEKAGRHFIGTCSG</sequence>
<gene>
    <name evidence="1" type="ORF">C5167_015798</name>
</gene>
<proteinExistence type="predicted"/>
<dbReference type="AlphaFoldDB" id="A0A4Y7JA64"/>
<dbReference type="Proteomes" id="UP000316621">
    <property type="component" value="Chromosome 3"/>
</dbReference>
<name>A0A4Y7JA64_PAPSO</name>
<dbReference type="EMBL" id="CM010717">
    <property type="protein sequence ID" value="RZC56942.1"/>
    <property type="molecule type" value="Genomic_DNA"/>
</dbReference>
<evidence type="ECO:0000313" key="1">
    <source>
        <dbReference type="EMBL" id="RZC56942.1"/>
    </source>
</evidence>